<gene>
    <name evidence="1" type="ORF">BCT74_01875</name>
</gene>
<proteinExistence type="predicted"/>
<evidence type="ECO:0000313" key="2">
    <source>
        <dbReference type="Proteomes" id="UP000235746"/>
    </source>
</evidence>
<dbReference type="EMBL" id="MCYL01000001">
    <property type="protein sequence ID" value="PML60182.1"/>
    <property type="molecule type" value="Genomic_DNA"/>
</dbReference>
<comment type="caution">
    <text evidence="1">The sequence shown here is derived from an EMBL/GenBank/DDBJ whole genome shotgun (WGS) entry which is preliminary data.</text>
</comment>
<evidence type="ECO:0000313" key="1">
    <source>
        <dbReference type="EMBL" id="PML60182.1"/>
    </source>
</evidence>
<reference evidence="2" key="1">
    <citation type="submission" date="2016-07" db="EMBL/GenBank/DDBJ databases">
        <title>Nontailed viruses are major unrecognized killers of bacteria in the ocean.</title>
        <authorList>
            <person name="Kauffman K."/>
            <person name="Hussain F."/>
            <person name="Yang J."/>
            <person name="Arevalo P."/>
            <person name="Brown J."/>
            <person name="Cutler M."/>
            <person name="Kelly L."/>
            <person name="Polz M.F."/>
        </authorList>
    </citation>
    <scope>NUCLEOTIDE SEQUENCE [LARGE SCALE GENOMIC DNA]</scope>
    <source>
        <strain evidence="2">10N.261.51.B8</strain>
    </source>
</reference>
<name>A0A2J6VXM4_9VIBR</name>
<dbReference type="AlphaFoldDB" id="A0A2J6VXM4"/>
<dbReference type="RefSeq" id="WP_102308504.1">
    <property type="nucleotide sequence ID" value="NZ_AP025500.1"/>
</dbReference>
<accession>A0A2J6VXM4</accession>
<protein>
    <submittedName>
        <fullName evidence="1">Pilus assembly protein CpaB</fullName>
    </submittedName>
</protein>
<organism evidence="1 2">
    <name type="scientific">Vibrio lentus</name>
    <dbReference type="NCBI Taxonomy" id="136468"/>
    <lineage>
        <taxon>Bacteria</taxon>
        <taxon>Pseudomonadati</taxon>
        <taxon>Pseudomonadota</taxon>
        <taxon>Gammaproteobacteria</taxon>
        <taxon>Vibrionales</taxon>
        <taxon>Vibrionaceae</taxon>
        <taxon>Vibrio</taxon>
    </lineage>
</organism>
<dbReference type="Proteomes" id="UP000235746">
    <property type="component" value="Unassembled WGS sequence"/>
</dbReference>
<sequence length="259" mass="29058">MNRIIILLLVAFSIFSTLIYINMNYMSSDEAPQEVQQKEEPKVSILVTQKAIKRSQPLAPKFYDKKFVHISDLDGYYYTLEDDLIVEPGALFKEDISEGTYLTQDMISNPGDRDYMYLSLNDGELPYFYEVTGIGVVQTATLTPGDKVSFVSTTSSKSNLVENGYGDIGDLVSRVIISGARVLQVIKGSSEDTDSEDAEDKKYSLVIALNMRSVLKLEMAQKIGDVNIIPSEIENRYLSIRSSDLLETQFGVRELRGKE</sequence>